<evidence type="ECO:0000313" key="2">
    <source>
        <dbReference type="EMBL" id="KAF4966877.1"/>
    </source>
</evidence>
<gene>
    <name evidence="2" type="ORF">FSARC_5490</name>
</gene>
<dbReference type="PANTHER" id="PTHR35910:SF6">
    <property type="entry name" value="2EXR DOMAIN-CONTAINING PROTEIN"/>
    <property type="match status" value="1"/>
</dbReference>
<proteinExistence type="predicted"/>
<dbReference type="AlphaFoldDB" id="A0A8H4TZI9"/>
<dbReference type="InterPro" id="IPR045518">
    <property type="entry name" value="2EXR"/>
</dbReference>
<comment type="caution">
    <text evidence="2">The sequence shown here is derived from an EMBL/GenBank/DDBJ whole genome shotgun (WGS) entry which is preliminary data.</text>
</comment>
<reference evidence="2" key="1">
    <citation type="journal article" date="2020" name="BMC Genomics">
        <title>Correction to: Identification and distribution of gene clusters required for synthesis of sphingolipid metabolism inhibitors in diverse species of the filamentous fungus Fusarium.</title>
        <authorList>
            <person name="Kim H.S."/>
            <person name="Lohmar J.M."/>
            <person name="Busman M."/>
            <person name="Brown D.W."/>
            <person name="Naumann T.A."/>
            <person name="Divon H.H."/>
            <person name="Lysoe E."/>
            <person name="Uhlig S."/>
            <person name="Proctor R.H."/>
        </authorList>
    </citation>
    <scope>NUCLEOTIDE SEQUENCE</scope>
    <source>
        <strain evidence="2">NRRL 20472</strain>
    </source>
</reference>
<dbReference type="Proteomes" id="UP000622797">
    <property type="component" value="Unassembled WGS sequence"/>
</dbReference>
<dbReference type="OrthoDB" id="3473305at2759"/>
<sequence length="338" mass="38456">MSLVEGSPTFTRFPNLPPELRLLIWEYALPPKRDLRIGCRMDTTEDSLQFLRYWTAYGKIASLQPPPKSLFLACSESRRVACSKGSFVLSCYERLVDPPAWVDRRIGTVFMSLREAALNRFRSLECEVDAVATLWPKPQHLIRLHQILDSRRAERDSSPVKTIYIGITGTSLAGFQTKVDSVFRDEADFKVVGLSDKRAHGLLGACLGHDCFDYIKSKMYHRDSYCFLEHLKEYWEKDEHAEELRSTWRTLTSGQGHQAPVLEPAIIFSRTRAGTSFGMCEDSQVHEWSAGLLFQRKDVMGLSATDGIVHLDQMKRTPLNCDVLCRGQVSAATKRDME</sequence>
<dbReference type="PANTHER" id="PTHR35910">
    <property type="entry name" value="2EXR DOMAIN-CONTAINING PROTEIN"/>
    <property type="match status" value="1"/>
</dbReference>
<dbReference type="Pfam" id="PF20150">
    <property type="entry name" value="2EXR"/>
    <property type="match status" value="1"/>
</dbReference>
<reference evidence="2" key="2">
    <citation type="submission" date="2020-05" db="EMBL/GenBank/DDBJ databases">
        <authorList>
            <person name="Kim H.-S."/>
            <person name="Proctor R.H."/>
            <person name="Brown D.W."/>
        </authorList>
    </citation>
    <scope>NUCLEOTIDE SEQUENCE</scope>
    <source>
        <strain evidence="2">NRRL 20472</strain>
    </source>
</reference>
<name>A0A8H4TZI9_9HYPO</name>
<feature type="domain" description="2EXR" evidence="1">
    <location>
        <begin position="10"/>
        <end position="104"/>
    </location>
</feature>
<keyword evidence="3" id="KW-1185">Reference proteome</keyword>
<protein>
    <recommendedName>
        <fullName evidence="1">2EXR domain-containing protein</fullName>
    </recommendedName>
</protein>
<evidence type="ECO:0000313" key="3">
    <source>
        <dbReference type="Proteomes" id="UP000622797"/>
    </source>
</evidence>
<accession>A0A8H4TZI9</accession>
<organism evidence="2 3">
    <name type="scientific">Fusarium sarcochroum</name>
    <dbReference type="NCBI Taxonomy" id="1208366"/>
    <lineage>
        <taxon>Eukaryota</taxon>
        <taxon>Fungi</taxon>
        <taxon>Dikarya</taxon>
        <taxon>Ascomycota</taxon>
        <taxon>Pezizomycotina</taxon>
        <taxon>Sordariomycetes</taxon>
        <taxon>Hypocreomycetidae</taxon>
        <taxon>Hypocreales</taxon>
        <taxon>Nectriaceae</taxon>
        <taxon>Fusarium</taxon>
        <taxon>Fusarium lateritium species complex</taxon>
    </lineage>
</organism>
<dbReference type="EMBL" id="JABEXW010000265">
    <property type="protein sequence ID" value="KAF4966877.1"/>
    <property type="molecule type" value="Genomic_DNA"/>
</dbReference>
<evidence type="ECO:0000259" key="1">
    <source>
        <dbReference type="Pfam" id="PF20150"/>
    </source>
</evidence>